<dbReference type="Gene3D" id="3.40.50.150">
    <property type="entry name" value="Vaccinia Virus protein VP39"/>
    <property type="match status" value="1"/>
</dbReference>
<reference evidence="2" key="1">
    <citation type="submission" date="2023-07" db="EMBL/GenBank/DDBJ databases">
        <title>Two novel species in the genus Flavivirga.</title>
        <authorList>
            <person name="Kwon K."/>
        </authorList>
    </citation>
    <scope>NUCLEOTIDE SEQUENCE</scope>
    <source>
        <strain evidence="2">KCTC 52353</strain>
    </source>
</reference>
<evidence type="ECO:0000313" key="2">
    <source>
        <dbReference type="EMBL" id="MDO5969932.1"/>
    </source>
</evidence>
<feature type="domain" description="MnmC-like methyltransferase" evidence="1">
    <location>
        <begin position="145"/>
        <end position="227"/>
    </location>
</feature>
<protein>
    <submittedName>
        <fullName evidence="2">tRNA (5-methylaminomethyl-2-thiouridine)(34)-methyltransferase MnmD</fullName>
    </submittedName>
</protein>
<organism evidence="2 3">
    <name type="scientific">Flavivirga aquimarina</name>
    <dbReference type="NCBI Taxonomy" id="2027862"/>
    <lineage>
        <taxon>Bacteria</taxon>
        <taxon>Pseudomonadati</taxon>
        <taxon>Bacteroidota</taxon>
        <taxon>Flavobacteriia</taxon>
        <taxon>Flavobacteriales</taxon>
        <taxon>Flavobacteriaceae</taxon>
        <taxon>Flavivirga</taxon>
    </lineage>
</organism>
<dbReference type="InterPro" id="IPR008471">
    <property type="entry name" value="MnmC-like_methylTransf"/>
</dbReference>
<dbReference type="InterPro" id="IPR047785">
    <property type="entry name" value="tRNA_MNMC2"/>
</dbReference>
<dbReference type="NCBIfam" id="NF033855">
    <property type="entry name" value="tRNA_MNMC2"/>
    <property type="match status" value="1"/>
</dbReference>
<dbReference type="PANTHER" id="PTHR39963">
    <property type="entry name" value="SLL0983 PROTEIN"/>
    <property type="match status" value="1"/>
</dbReference>
<keyword evidence="3" id="KW-1185">Reference proteome</keyword>
<comment type="caution">
    <text evidence="2">The sequence shown here is derived from an EMBL/GenBank/DDBJ whole genome shotgun (WGS) entry which is preliminary data.</text>
</comment>
<dbReference type="Proteomes" id="UP001176883">
    <property type="component" value="Unassembled WGS sequence"/>
</dbReference>
<dbReference type="SUPFAM" id="SSF53335">
    <property type="entry name" value="S-adenosyl-L-methionine-dependent methyltransferases"/>
    <property type="match status" value="1"/>
</dbReference>
<dbReference type="InterPro" id="IPR029063">
    <property type="entry name" value="SAM-dependent_MTases_sf"/>
</dbReference>
<evidence type="ECO:0000259" key="1">
    <source>
        <dbReference type="Pfam" id="PF05430"/>
    </source>
</evidence>
<name>A0ABT8W9W2_9FLAO</name>
<dbReference type="RefSeq" id="WP_303277625.1">
    <property type="nucleotide sequence ID" value="NZ_JAUOEK010000101.1"/>
</dbReference>
<dbReference type="EMBL" id="JAUOEK010000101">
    <property type="protein sequence ID" value="MDO5969932.1"/>
    <property type="molecule type" value="Genomic_DNA"/>
</dbReference>
<proteinExistence type="predicted"/>
<dbReference type="PANTHER" id="PTHR39963:SF1">
    <property type="entry name" value="MNMC-LIKE METHYLTRANSFERASE DOMAIN-CONTAINING PROTEIN"/>
    <property type="match status" value="1"/>
</dbReference>
<dbReference type="Pfam" id="PF05430">
    <property type="entry name" value="Methyltransf_30"/>
    <property type="match status" value="1"/>
</dbReference>
<gene>
    <name evidence="2" type="primary">mnmD</name>
    <name evidence="2" type="ORF">Q4Q35_08930</name>
</gene>
<sequence>MKREVVITADGSSTIHLPDWNEQYHSKHGAIQEAYHVFIKHGLHHFCHAELVSKSHKNISILEIGFGTGLNAFISLLEVEKLGVTVNYFGVEGYPVLMDEINQLNYPTTLQVKAKEAYFKKLHEVSWEEKHVITENFTIEKQHRFFSEIKEKSKYHIIYFDAFGARVQPELWTESIFLNMYRALKVGGVLVTYSAKGSVRRAMESVGFKVERLPGPPGKREMLRATKRL</sequence>
<accession>A0ABT8W9W2</accession>
<evidence type="ECO:0000313" key="3">
    <source>
        <dbReference type="Proteomes" id="UP001176883"/>
    </source>
</evidence>